<dbReference type="InterPro" id="IPR052940">
    <property type="entry name" value="Carb_Esterase_6"/>
</dbReference>
<dbReference type="EMBL" id="JACLHY010000007">
    <property type="protein sequence ID" value="MBC8768122.1"/>
    <property type="molecule type" value="Genomic_DNA"/>
</dbReference>
<dbReference type="PANTHER" id="PTHR31988:SF19">
    <property type="entry name" value="9-O-ACETYL-N-ACETYLNEURAMINIC ACID DEACETYLASE-RELATED"/>
    <property type="match status" value="1"/>
</dbReference>
<evidence type="ECO:0000313" key="4">
    <source>
        <dbReference type="Proteomes" id="UP000618952"/>
    </source>
</evidence>
<evidence type="ECO:0000256" key="1">
    <source>
        <dbReference type="ARBA" id="ARBA00022801"/>
    </source>
</evidence>
<evidence type="ECO:0000313" key="3">
    <source>
        <dbReference type="EMBL" id="MBC8768122.1"/>
    </source>
</evidence>
<keyword evidence="4" id="KW-1185">Reference proteome</keyword>
<dbReference type="SUPFAM" id="SSF52266">
    <property type="entry name" value="SGNH hydrolase"/>
    <property type="match status" value="1"/>
</dbReference>
<organism evidence="3 4">
    <name type="scientific">Arenibacter arenosicollis</name>
    <dbReference type="NCBI Taxonomy" id="2762274"/>
    <lineage>
        <taxon>Bacteria</taxon>
        <taxon>Pseudomonadati</taxon>
        <taxon>Bacteroidota</taxon>
        <taxon>Flavobacteriia</taxon>
        <taxon>Flavobacteriales</taxon>
        <taxon>Flavobacteriaceae</taxon>
        <taxon>Arenibacter</taxon>
    </lineage>
</organism>
<dbReference type="RefSeq" id="WP_187583677.1">
    <property type="nucleotide sequence ID" value="NZ_JACLHY010000007.1"/>
</dbReference>
<proteinExistence type="predicted"/>
<dbReference type="Proteomes" id="UP000618952">
    <property type="component" value="Unassembled WGS sequence"/>
</dbReference>
<gene>
    <name evidence="3" type="ORF">H4O18_08975</name>
</gene>
<dbReference type="InterPro" id="IPR036514">
    <property type="entry name" value="SGNH_hydro_sf"/>
</dbReference>
<dbReference type="PANTHER" id="PTHR31988">
    <property type="entry name" value="ESTERASE, PUTATIVE (DUF303)-RELATED"/>
    <property type="match status" value="1"/>
</dbReference>
<reference evidence="3 4" key="1">
    <citation type="submission" date="2020-08" db="EMBL/GenBank/DDBJ databases">
        <title>Arenibacter gaetbuli sp. nov., isolated from a sand dune.</title>
        <authorList>
            <person name="Park S."/>
            <person name="Yoon J.-H."/>
        </authorList>
    </citation>
    <scope>NUCLEOTIDE SEQUENCE [LARGE SCALE GENOMIC DNA]</scope>
    <source>
        <strain evidence="3 4">BSSL-BM3</strain>
    </source>
</reference>
<dbReference type="Pfam" id="PF03629">
    <property type="entry name" value="SASA"/>
    <property type="match status" value="1"/>
</dbReference>
<dbReference type="Gene3D" id="3.40.50.1110">
    <property type="entry name" value="SGNH hydrolase"/>
    <property type="match status" value="1"/>
</dbReference>
<dbReference type="InterPro" id="IPR005181">
    <property type="entry name" value="SASA"/>
</dbReference>
<name>A0ABR7QME8_9FLAO</name>
<protein>
    <submittedName>
        <fullName evidence="3">Sialate O-acetylesterase</fullName>
    </submittedName>
</protein>
<feature type="domain" description="Sialate O-acetylesterase" evidence="2">
    <location>
        <begin position="48"/>
        <end position="271"/>
    </location>
</feature>
<accession>A0ABR7QME8</accession>
<evidence type="ECO:0000259" key="2">
    <source>
        <dbReference type="Pfam" id="PF03629"/>
    </source>
</evidence>
<keyword evidence="1" id="KW-0378">Hydrolase</keyword>
<sequence length="275" mass="31277">MTNKKLLLPILIFSMLSWCYGQHENNRTQFFPKVELSVENVPEKANLWVFMLAGQSNMAGRGFVEPQDTVPNTRVYTINKQGDMIYAKEPLHFYEPSMSGLDSGLSFGKSLIKHIPDSISVLIIPTAVGGSSISQWLNDSIHREVKLFTNFKEKAELGMRFGTVKGILWHQGESDAKTKEAPLYQIKLSELFYQFRKIIGNQEATVVIGQLGSYSTNPLWSKINDHIKYYISTDPNAGMINTQDLKEKGDKVHFNSEAQRIMGERYALEFMKIQN</sequence>
<comment type="caution">
    <text evidence="3">The sequence shown here is derived from an EMBL/GenBank/DDBJ whole genome shotgun (WGS) entry which is preliminary data.</text>
</comment>